<sequence length="278" mass="30241">MSLDVKMDGVESRLVSKLEEATSSVVTAESRIMTKLKDSTTDLKRHTTQKCAASNDSSSKSSSSGGWRHNHSFPANAGSNTSTEVILERLEAQDGILNHMDGQIDWLLEMVQGLQAKCPDHSGLPKKANPPSTVTTESSDGTATYTRNHHRNSTGNKQGRAASTGGSNTRYVSMTVNQYSKSVPNTSNTTHMNHGRPVNGPATAPPRPTVQFKNVAEAVPMPFSQVQQFRQGRRVAEKTSTIPPPGPFQDPVKYDSQKPQAAKYPNPYKRQSPPPLTQ</sequence>
<reference evidence="2" key="1">
    <citation type="submission" date="2020-06" db="EMBL/GenBank/DDBJ databases">
        <authorList>
            <consortium name="Plant Systems Biology data submission"/>
        </authorList>
    </citation>
    <scope>NUCLEOTIDE SEQUENCE</scope>
    <source>
        <strain evidence="2">D6</strain>
    </source>
</reference>
<feature type="region of interest" description="Disordered" evidence="1">
    <location>
        <begin position="119"/>
        <end position="168"/>
    </location>
</feature>
<dbReference type="AlphaFoldDB" id="A0A9N8HXA3"/>
<dbReference type="Proteomes" id="UP001153069">
    <property type="component" value="Unassembled WGS sequence"/>
</dbReference>
<feature type="compositionally biased region" description="Polar residues" evidence="1">
    <location>
        <begin position="182"/>
        <end position="192"/>
    </location>
</feature>
<protein>
    <submittedName>
        <fullName evidence="2">Uncharacterized protein</fullName>
    </submittedName>
</protein>
<gene>
    <name evidence="2" type="ORF">SEMRO_2428_G327380.1</name>
</gene>
<comment type="caution">
    <text evidence="2">The sequence shown here is derived from an EMBL/GenBank/DDBJ whole genome shotgun (WGS) entry which is preliminary data.</text>
</comment>
<feature type="region of interest" description="Disordered" evidence="1">
    <location>
        <begin position="182"/>
        <end position="208"/>
    </location>
</feature>
<name>A0A9N8HXA3_9STRA</name>
<feature type="region of interest" description="Disordered" evidence="1">
    <location>
        <begin position="38"/>
        <end position="79"/>
    </location>
</feature>
<keyword evidence="3" id="KW-1185">Reference proteome</keyword>
<feature type="compositionally biased region" description="Low complexity" evidence="1">
    <location>
        <begin position="54"/>
        <end position="64"/>
    </location>
</feature>
<proteinExistence type="predicted"/>
<organism evidence="2 3">
    <name type="scientific">Seminavis robusta</name>
    <dbReference type="NCBI Taxonomy" id="568900"/>
    <lineage>
        <taxon>Eukaryota</taxon>
        <taxon>Sar</taxon>
        <taxon>Stramenopiles</taxon>
        <taxon>Ochrophyta</taxon>
        <taxon>Bacillariophyta</taxon>
        <taxon>Bacillariophyceae</taxon>
        <taxon>Bacillariophycidae</taxon>
        <taxon>Naviculales</taxon>
        <taxon>Naviculaceae</taxon>
        <taxon>Seminavis</taxon>
    </lineage>
</organism>
<feature type="compositionally biased region" description="Polar residues" evidence="1">
    <location>
        <begin position="130"/>
        <end position="146"/>
    </location>
</feature>
<evidence type="ECO:0000313" key="2">
    <source>
        <dbReference type="EMBL" id="CAB9529211.1"/>
    </source>
</evidence>
<accession>A0A9N8HXA3</accession>
<feature type="region of interest" description="Disordered" evidence="1">
    <location>
        <begin position="227"/>
        <end position="278"/>
    </location>
</feature>
<evidence type="ECO:0000256" key="1">
    <source>
        <dbReference type="SAM" id="MobiDB-lite"/>
    </source>
</evidence>
<dbReference type="EMBL" id="CAICTM010002426">
    <property type="protein sequence ID" value="CAB9529211.1"/>
    <property type="molecule type" value="Genomic_DNA"/>
</dbReference>
<evidence type="ECO:0000313" key="3">
    <source>
        <dbReference type="Proteomes" id="UP001153069"/>
    </source>
</evidence>